<keyword evidence="10" id="KW-0325">Glycoprotein</keyword>
<dbReference type="Gramene" id="Pp3c2_21330V3.2">
    <property type="protein sequence ID" value="Pp3c2_21330V3.2"/>
    <property type="gene ID" value="Pp3c2_21330"/>
</dbReference>
<proteinExistence type="inferred from homology"/>
<dbReference type="GO" id="GO:0004190">
    <property type="term" value="F:aspartic-type endopeptidase activity"/>
    <property type="evidence" value="ECO:0007669"/>
    <property type="project" value="UniProtKB-KW"/>
</dbReference>
<feature type="domain" description="Peptidase A1" evidence="13">
    <location>
        <begin position="90"/>
        <end position="450"/>
    </location>
</feature>
<dbReference type="Gramene" id="Pp3c2_21330V3.1">
    <property type="protein sequence ID" value="Pp3c2_21330V3.1"/>
    <property type="gene ID" value="Pp3c2_21330"/>
</dbReference>
<dbReference type="InterPro" id="IPR001461">
    <property type="entry name" value="Aspartic_peptidase_A1"/>
</dbReference>
<keyword evidence="8" id="KW-1133">Transmembrane helix</keyword>
<dbReference type="InterPro" id="IPR033121">
    <property type="entry name" value="PEPTIDASE_A1"/>
</dbReference>
<reference evidence="15" key="3">
    <citation type="submission" date="2020-12" db="UniProtKB">
        <authorList>
            <consortium name="EnsemblPlants"/>
        </authorList>
    </citation>
    <scope>IDENTIFICATION</scope>
</reference>
<keyword evidence="9" id="KW-0472">Membrane</keyword>
<evidence type="ECO:0000256" key="2">
    <source>
        <dbReference type="ARBA" id="ARBA00007447"/>
    </source>
</evidence>
<evidence type="ECO:0000256" key="7">
    <source>
        <dbReference type="ARBA" id="ARBA00022801"/>
    </source>
</evidence>
<evidence type="ECO:0000256" key="9">
    <source>
        <dbReference type="ARBA" id="ARBA00023136"/>
    </source>
</evidence>
<keyword evidence="7" id="KW-0378">Hydrolase</keyword>
<keyword evidence="6" id="KW-0064">Aspartyl protease</keyword>
<dbReference type="KEGG" id="ppp:112278947"/>
<organism evidence="14">
    <name type="scientific">Physcomitrium patens</name>
    <name type="common">Spreading-leaved earth moss</name>
    <name type="synonym">Physcomitrella patens</name>
    <dbReference type="NCBI Taxonomy" id="3218"/>
    <lineage>
        <taxon>Eukaryota</taxon>
        <taxon>Viridiplantae</taxon>
        <taxon>Streptophyta</taxon>
        <taxon>Embryophyta</taxon>
        <taxon>Bryophyta</taxon>
        <taxon>Bryophytina</taxon>
        <taxon>Bryopsida</taxon>
        <taxon>Funariidae</taxon>
        <taxon>Funariales</taxon>
        <taxon>Funariaceae</taxon>
        <taxon>Physcomitrium</taxon>
    </lineage>
</organism>
<dbReference type="Proteomes" id="UP000006727">
    <property type="component" value="Chromosome 2"/>
</dbReference>
<dbReference type="Gene3D" id="2.40.70.10">
    <property type="entry name" value="Acid Proteases"/>
    <property type="match status" value="2"/>
</dbReference>
<dbReference type="PaxDb" id="3218-PP1S165_128V6.1"/>
<keyword evidence="16" id="KW-1185">Reference proteome</keyword>
<dbReference type="FunCoup" id="A0A2K1L2I7">
    <property type="interactions" value="1814"/>
</dbReference>
<evidence type="ECO:0000256" key="1">
    <source>
        <dbReference type="ARBA" id="ARBA00004370"/>
    </source>
</evidence>
<dbReference type="GO" id="GO:0016020">
    <property type="term" value="C:membrane"/>
    <property type="evidence" value="ECO:0007669"/>
    <property type="project" value="UniProtKB-SubCell"/>
</dbReference>
<dbReference type="InterPro" id="IPR032861">
    <property type="entry name" value="TAXi_N"/>
</dbReference>
<keyword evidence="4" id="KW-0812">Transmembrane</keyword>
<evidence type="ECO:0000256" key="3">
    <source>
        <dbReference type="ARBA" id="ARBA00022670"/>
    </source>
</evidence>
<comment type="subcellular location">
    <subcellularLocation>
        <location evidence="1">Membrane</location>
    </subcellularLocation>
</comment>
<evidence type="ECO:0000313" key="15">
    <source>
        <dbReference type="EnsemblPlants" id="Pp3c2_21330V3.1"/>
    </source>
</evidence>
<dbReference type="OrthoDB" id="2747330at2759"/>
<sequence length="504" mass="53898">MGWTIQIVRIALLGILMVASMDELTMVAQAQQFSLVHGYAHLEGSPASRRDQHMSREYFETLKAHDRRRLAAVVDFPLTGDDDPFVTGLYYTKIYLGTPPVGYYVQVDTGSDVTWLNCAPCTSCVTETQLPSIKLTTYDPSRSSTDGALSCRDSNCGAALGSNEVSCTSAGYCAYSTTYGDGSSTQGYFIQDVMTFQEIHNNTQVNGTASVYFGCGTTQSGNLLMSSRALDGLIGFGQAAVSIPSQLASMGKVGNRFAHCLQGDNQGGGTIVIGSVSEPNISYTPIVSRNHYAVGMQNIAVNGRNVTTPASFDTTSTSAGGVIMDSGTTLAYLVDPAYTQFVNAIVAAAPVPVTVVTSSSSESICWIYTGDLQADFPTVKLFFDAGAVMNLTPRNYLYSQPLQNGQAAYCMGWQKSTTKAGYLSYSILGDIVLKDHLVVYDNDNRVVGWKSFDCTKSIRVSADSSTSPNEVMPKLGASGAGASREISTHVLLLCLLFAMLSIYS</sequence>
<dbReference type="InterPro" id="IPR021109">
    <property type="entry name" value="Peptidase_aspartic_dom_sf"/>
</dbReference>
<dbReference type="EnsemblPlants" id="Pp3c2_21330V3.1">
    <property type="protein sequence ID" value="Pp3c2_21330V3.1"/>
    <property type="gene ID" value="Pp3c2_21330"/>
</dbReference>
<dbReference type="EnsemblPlants" id="Pp3c2_21330V3.2">
    <property type="protein sequence ID" value="Pp3c2_21330V3.2"/>
    <property type="gene ID" value="Pp3c2_21330"/>
</dbReference>
<dbReference type="STRING" id="3218.A0A2K1L2I7"/>
<evidence type="ECO:0000256" key="8">
    <source>
        <dbReference type="ARBA" id="ARBA00022989"/>
    </source>
</evidence>
<dbReference type="InterPro" id="IPR034161">
    <property type="entry name" value="Pepsin-like_plant"/>
</dbReference>
<evidence type="ECO:0000256" key="5">
    <source>
        <dbReference type="ARBA" id="ARBA00022729"/>
    </source>
</evidence>
<dbReference type="FunFam" id="2.40.70.10:FF:000015">
    <property type="entry name" value="Aspartyl protease family protein"/>
    <property type="match status" value="1"/>
</dbReference>
<evidence type="ECO:0000256" key="10">
    <source>
        <dbReference type="ARBA" id="ARBA00023180"/>
    </source>
</evidence>
<feature type="signal peptide" evidence="12">
    <location>
        <begin position="1"/>
        <end position="21"/>
    </location>
</feature>
<dbReference type="Pfam" id="PF14543">
    <property type="entry name" value="TAXi_N"/>
    <property type="match status" value="1"/>
</dbReference>
<dbReference type="EMBL" id="ABEU02000002">
    <property type="protein sequence ID" value="PNR60236.1"/>
    <property type="molecule type" value="Genomic_DNA"/>
</dbReference>
<keyword evidence="3" id="KW-0645">Protease</keyword>
<feature type="chain" id="PRO_5043158424" description="Peptidase A1 domain-containing protein" evidence="12">
    <location>
        <begin position="22"/>
        <end position="504"/>
    </location>
</feature>
<dbReference type="SUPFAM" id="SSF50630">
    <property type="entry name" value="Acid proteases"/>
    <property type="match status" value="1"/>
</dbReference>
<dbReference type="PROSITE" id="PS51767">
    <property type="entry name" value="PEPTIDASE_A1"/>
    <property type="match status" value="1"/>
</dbReference>
<dbReference type="OMA" id="DYDCSAD"/>
<protein>
    <recommendedName>
        <fullName evidence="13">Peptidase A1 domain-containing protein</fullName>
    </recommendedName>
</protein>
<dbReference type="CDD" id="cd05476">
    <property type="entry name" value="pepsin_A_like_plant"/>
    <property type="match status" value="1"/>
</dbReference>
<evidence type="ECO:0000256" key="11">
    <source>
        <dbReference type="PIRSR" id="PIRSR601461-1"/>
    </source>
</evidence>
<dbReference type="GeneID" id="112278947"/>
<feature type="active site" evidence="11">
    <location>
        <position position="325"/>
    </location>
</feature>
<reference evidence="14 16" key="2">
    <citation type="journal article" date="2018" name="Plant J.">
        <title>The Physcomitrella patens chromosome-scale assembly reveals moss genome structure and evolution.</title>
        <authorList>
            <person name="Lang D."/>
            <person name="Ullrich K.K."/>
            <person name="Murat F."/>
            <person name="Fuchs J."/>
            <person name="Jenkins J."/>
            <person name="Haas F.B."/>
            <person name="Piednoel M."/>
            <person name="Gundlach H."/>
            <person name="Van Bel M."/>
            <person name="Meyberg R."/>
            <person name="Vives C."/>
            <person name="Morata J."/>
            <person name="Symeonidi A."/>
            <person name="Hiss M."/>
            <person name="Muchero W."/>
            <person name="Kamisugi Y."/>
            <person name="Saleh O."/>
            <person name="Blanc G."/>
            <person name="Decker E.L."/>
            <person name="van Gessel N."/>
            <person name="Grimwood J."/>
            <person name="Hayes R.D."/>
            <person name="Graham S.W."/>
            <person name="Gunter L.E."/>
            <person name="McDaniel S.F."/>
            <person name="Hoernstein S.N.W."/>
            <person name="Larsson A."/>
            <person name="Li F.W."/>
            <person name="Perroud P.F."/>
            <person name="Phillips J."/>
            <person name="Ranjan P."/>
            <person name="Rokshar D.S."/>
            <person name="Rothfels C.J."/>
            <person name="Schneider L."/>
            <person name="Shu S."/>
            <person name="Stevenson D.W."/>
            <person name="Thummler F."/>
            <person name="Tillich M."/>
            <person name="Villarreal Aguilar J.C."/>
            <person name="Widiez T."/>
            <person name="Wong G.K."/>
            <person name="Wymore A."/>
            <person name="Zhang Y."/>
            <person name="Zimmer A.D."/>
            <person name="Quatrano R.S."/>
            <person name="Mayer K.F.X."/>
            <person name="Goodstein D."/>
            <person name="Casacuberta J.M."/>
            <person name="Vandepoele K."/>
            <person name="Reski R."/>
            <person name="Cuming A.C."/>
            <person name="Tuskan G.A."/>
            <person name="Maumus F."/>
            <person name="Salse J."/>
            <person name="Schmutz J."/>
            <person name="Rensing S.A."/>
        </authorList>
    </citation>
    <scope>NUCLEOTIDE SEQUENCE [LARGE SCALE GENOMIC DNA]</scope>
    <source>
        <strain evidence="15 16">cv. Gransden 2004</strain>
    </source>
</reference>
<dbReference type="Pfam" id="PF14541">
    <property type="entry name" value="TAXi_C"/>
    <property type="match status" value="1"/>
</dbReference>
<dbReference type="PANTHER" id="PTHR13683">
    <property type="entry name" value="ASPARTYL PROTEASES"/>
    <property type="match status" value="1"/>
</dbReference>
<evidence type="ECO:0000256" key="6">
    <source>
        <dbReference type="ARBA" id="ARBA00022750"/>
    </source>
</evidence>
<feature type="active site" evidence="11">
    <location>
        <position position="108"/>
    </location>
</feature>
<name>A0A2K1L2I7_PHYPA</name>
<dbReference type="PRINTS" id="PR00792">
    <property type="entry name" value="PEPSIN"/>
</dbReference>
<dbReference type="RefSeq" id="XP_024368656.1">
    <property type="nucleotide sequence ID" value="XM_024512888.2"/>
</dbReference>
<dbReference type="InterPro" id="IPR032799">
    <property type="entry name" value="TAXi_C"/>
</dbReference>
<reference evidence="14 16" key="1">
    <citation type="journal article" date="2008" name="Science">
        <title>The Physcomitrella genome reveals evolutionary insights into the conquest of land by plants.</title>
        <authorList>
            <person name="Rensing S."/>
            <person name="Lang D."/>
            <person name="Zimmer A."/>
            <person name="Terry A."/>
            <person name="Salamov A."/>
            <person name="Shapiro H."/>
            <person name="Nishiyama T."/>
            <person name="Perroud P.-F."/>
            <person name="Lindquist E."/>
            <person name="Kamisugi Y."/>
            <person name="Tanahashi T."/>
            <person name="Sakakibara K."/>
            <person name="Fujita T."/>
            <person name="Oishi K."/>
            <person name="Shin-I T."/>
            <person name="Kuroki Y."/>
            <person name="Toyoda A."/>
            <person name="Suzuki Y."/>
            <person name="Hashimoto A."/>
            <person name="Yamaguchi K."/>
            <person name="Sugano A."/>
            <person name="Kohara Y."/>
            <person name="Fujiyama A."/>
            <person name="Anterola A."/>
            <person name="Aoki S."/>
            <person name="Ashton N."/>
            <person name="Barbazuk W.B."/>
            <person name="Barker E."/>
            <person name="Bennetzen J."/>
            <person name="Bezanilla M."/>
            <person name="Blankenship R."/>
            <person name="Cho S.H."/>
            <person name="Dutcher S."/>
            <person name="Estelle M."/>
            <person name="Fawcett J.A."/>
            <person name="Gundlach H."/>
            <person name="Hanada K."/>
            <person name="Heyl A."/>
            <person name="Hicks K.A."/>
            <person name="Hugh J."/>
            <person name="Lohr M."/>
            <person name="Mayer K."/>
            <person name="Melkozernov A."/>
            <person name="Murata T."/>
            <person name="Nelson D."/>
            <person name="Pils B."/>
            <person name="Prigge M."/>
            <person name="Reiss B."/>
            <person name="Renner T."/>
            <person name="Rombauts S."/>
            <person name="Rushton P."/>
            <person name="Sanderfoot A."/>
            <person name="Schween G."/>
            <person name="Shiu S.-H."/>
            <person name="Stueber K."/>
            <person name="Theodoulou F.L."/>
            <person name="Tu H."/>
            <person name="Van de Peer Y."/>
            <person name="Verrier P.J."/>
            <person name="Waters E."/>
            <person name="Wood A."/>
            <person name="Yang L."/>
            <person name="Cove D."/>
            <person name="Cuming A."/>
            <person name="Hasebe M."/>
            <person name="Lucas S."/>
            <person name="Mishler D.B."/>
            <person name="Reski R."/>
            <person name="Grigoriev I."/>
            <person name="Quatrano R.S."/>
            <person name="Boore J.L."/>
        </authorList>
    </citation>
    <scope>NUCLEOTIDE SEQUENCE [LARGE SCALE GENOMIC DNA]</scope>
    <source>
        <strain evidence="15 16">cv. Gransden 2004</strain>
    </source>
</reference>
<evidence type="ECO:0000256" key="12">
    <source>
        <dbReference type="SAM" id="SignalP"/>
    </source>
</evidence>
<evidence type="ECO:0000256" key="4">
    <source>
        <dbReference type="ARBA" id="ARBA00022692"/>
    </source>
</evidence>
<gene>
    <name evidence="15" type="primary">LOC112278947</name>
    <name evidence="14" type="ORF">PHYPA_003029</name>
</gene>
<evidence type="ECO:0000313" key="14">
    <source>
        <dbReference type="EMBL" id="PNR60236.1"/>
    </source>
</evidence>
<evidence type="ECO:0000259" key="13">
    <source>
        <dbReference type="PROSITE" id="PS51767"/>
    </source>
</evidence>
<dbReference type="GO" id="GO:0006508">
    <property type="term" value="P:proteolysis"/>
    <property type="evidence" value="ECO:0007669"/>
    <property type="project" value="UniProtKB-KW"/>
</dbReference>
<dbReference type="PANTHER" id="PTHR13683:SF375">
    <property type="entry name" value="PEPTIDASE A1 DOMAIN-CONTAINING PROTEIN"/>
    <property type="match status" value="1"/>
</dbReference>
<keyword evidence="5 12" id="KW-0732">Signal</keyword>
<evidence type="ECO:0000313" key="16">
    <source>
        <dbReference type="Proteomes" id="UP000006727"/>
    </source>
</evidence>
<comment type="similarity">
    <text evidence="2">Belongs to the peptidase A1 family.</text>
</comment>
<accession>A0A2K1L2I7</accession>
<dbReference type="AlphaFoldDB" id="A0A2K1L2I7"/>